<dbReference type="Proteomes" id="UP000644660">
    <property type="component" value="Unassembled WGS sequence"/>
</dbReference>
<dbReference type="GO" id="GO:0005634">
    <property type="term" value="C:nucleus"/>
    <property type="evidence" value="ECO:0007669"/>
    <property type="project" value="TreeGrafter"/>
</dbReference>
<name>A0A8H2ZHZ1_9SACH</name>
<feature type="compositionally biased region" description="Acidic residues" evidence="2">
    <location>
        <begin position="275"/>
        <end position="288"/>
    </location>
</feature>
<protein>
    <submittedName>
        <fullName evidence="3">Similar to Saccharomyces cerevisiae YBL046W PSY4 Regulatory subunit of protein phosphatase PP4</fullName>
    </submittedName>
</protein>
<evidence type="ECO:0000256" key="2">
    <source>
        <dbReference type="SAM" id="MobiDB-lite"/>
    </source>
</evidence>
<feature type="compositionally biased region" description="Acidic residues" evidence="2">
    <location>
        <begin position="214"/>
        <end position="228"/>
    </location>
</feature>
<keyword evidence="4" id="KW-1185">Reference proteome</keyword>
<dbReference type="GeneID" id="64858014"/>
<accession>A0A8H2ZHZ1</accession>
<proteinExistence type="inferred from homology"/>
<dbReference type="PANTHER" id="PTHR16487:SF0">
    <property type="entry name" value="PROTEIN PHOSPHATASE 4 REGULATORY SUBUNIT 2-RELATED"/>
    <property type="match status" value="1"/>
</dbReference>
<dbReference type="InterPro" id="IPR015267">
    <property type="entry name" value="PPP4R2"/>
</dbReference>
<gene>
    <name evidence="3" type="ORF">KABA2_05S05808</name>
</gene>
<comment type="caution">
    <text evidence="3">The sequence shown here is derived from an EMBL/GenBank/DDBJ whole genome shotgun (WGS) entry which is preliminary data.</text>
</comment>
<dbReference type="Pfam" id="PF09184">
    <property type="entry name" value="PPP4R2"/>
    <property type="match status" value="1"/>
</dbReference>
<dbReference type="GO" id="GO:0030289">
    <property type="term" value="C:protein phosphatase 4 complex"/>
    <property type="evidence" value="ECO:0007669"/>
    <property type="project" value="InterPro"/>
</dbReference>
<evidence type="ECO:0000256" key="1">
    <source>
        <dbReference type="ARBA" id="ARBA00009207"/>
    </source>
</evidence>
<dbReference type="RefSeq" id="XP_041406831.1">
    <property type="nucleotide sequence ID" value="XM_041550897.1"/>
</dbReference>
<organism evidence="3 4">
    <name type="scientific">Maudiozyma barnettii</name>
    <dbReference type="NCBI Taxonomy" id="61262"/>
    <lineage>
        <taxon>Eukaryota</taxon>
        <taxon>Fungi</taxon>
        <taxon>Dikarya</taxon>
        <taxon>Ascomycota</taxon>
        <taxon>Saccharomycotina</taxon>
        <taxon>Saccharomycetes</taxon>
        <taxon>Saccharomycetales</taxon>
        <taxon>Saccharomycetaceae</taxon>
        <taxon>Maudiozyma</taxon>
    </lineage>
</organism>
<reference evidence="3 4" key="1">
    <citation type="submission" date="2020-05" db="EMBL/GenBank/DDBJ databases">
        <authorList>
            <person name="Casaregola S."/>
            <person name="Devillers H."/>
            <person name="Grondin C."/>
        </authorList>
    </citation>
    <scope>NUCLEOTIDE SEQUENCE [LARGE SCALE GENOMIC DNA]</scope>
    <source>
        <strain evidence="3 4">CLIB 1767</strain>
    </source>
</reference>
<dbReference type="GO" id="GO:0005737">
    <property type="term" value="C:cytoplasm"/>
    <property type="evidence" value="ECO:0007669"/>
    <property type="project" value="TreeGrafter"/>
</dbReference>
<feature type="region of interest" description="Disordered" evidence="2">
    <location>
        <begin position="258"/>
        <end position="329"/>
    </location>
</feature>
<dbReference type="OrthoDB" id="341898at2759"/>
<feature type="compositionally biased region" description="Acidic residues" evidence="2">
    <location>
        <begin position="295"/>
        <end position="307"/>
    </location>
</feature>
<comment type="similarity">
    <text evidence="1">Belongs to the PPP4R2 family.</text>
</comment>
<dbReference type="AlphaFoldDB" id="A0A8H2ZHZ1"/>
<dbReference type="GO" id="GO:0019888">
    <property type="term" value="F:protein phosphatase regulator activity"/>
    <property type="evidence" value="ECO:0007669"/>
    <property type="project" value="InterPro"/>
</dbReference>
<feature type="region of interest" description="Disordered" evidence="2">
    <location>
        <begin position="211"/>
        <end position="244"/>
    </location>
</feature>
<feature type="compositionally biased region" description="Polar residues" evidence="2">
    <location>
        <begin position="263"/>
        <end position="273"/>
    </location>
</feature>
<sequence>MTEVLMKDEDLRLTDDDNISNNMNGIKSEKLYDFLQTLSTCKTDAVKNFCDITPHELLPLLLEHLLITIPNELFLKNSANDQQRLETINQWMTENFVKMNLFPFTILRICQLCYDPFKYFKINELTKFVNALEKCCVVTSPLDTKDDTDPEVKNIEKNQKTCLGPTDVDENVEGNDDDVSLVKIPWLDEVKPDPDFPQFLKDIDNIMSVNFGYDEGEDDEDEDDEDIEQQGSLDDNDILMGDHPGSNVIVEEYYEDDGDIESGNENIENVNITDQEVDSDDVDDEDYNENASESPSDEEEEEDEDLEEKGVPQGEISVQNSKTPRKRKPMELDIFDYSDNSQINNNELTTPKKYKQDDGTLVIESPVVTNTLENKPVNIMDPSTTRSTNIPGDSKLKGVVDSTLDKKTVVTTNVASTMMMGNSVLYSPCDEAIVAVNNKEKMRAITDINETSPLGNKTR</sequence>
<dbReference type="EMBL" id="CAEFZW010000005">
    <property type="protein sequence ID" value="CAB4254987.1"/>
    <property type="molecule type" value="Genomic_DNA"/>
</dbReference>
<evidence type="ECO:0000313" key="4">
    <source>
        <dbReference type="Proteomes" id="UP000644660"/>
    </source>
</evidence>
<evidence type="ECO:0000313" key="3">
    <source>
        <dbReference type="EMBL" id="CAB4254987.1"/>
    </source>
</evidence>
<dbReference type="PANTHER" id="PTHR16487">
    <property type="entry name" value="PPP4R2-RELATED PROTEIN"/>
    <property type="match status" value="1"/>
</dbReference>